<organism evidence="2">
    <name type="scientific">marine metagenome</name>
    <dbReference type="NCBI Taxonomy" id="408172"/>
    <lineage>
        <taxon>unclassified sequences</taxon>
        <taxon>metagenomes</taxon>
        <taxon>ecological metagenomes</taxon>
    </lineage>
</organism>
<protein>
    <submittedName>
        <fullName evidence="2">Uncharacterized protein</fullName>
    </submittedName>
</protein>
<accession>A0A381ZWH0</accession>
<keyword evidence="1" id="KW-0175">Coiled coil</keyword>
<proteinExistence type="predicted"/>
<feature type="coiled-coil region" evidence="1">
    <location>
        <begin position="241"/>
        <end position="268"/>
    </location>
</feature>
<evidence type="ECO:0000313" key="2">
    <source>
        <dbReference type="EMBL" id="SVA93590.1"/>
    </source>
</evidence>
<feature type="non-terminal residue" evidence="2">
    <location>
        <position position="813"/>
    </location>
</feature>
<evidence type="ECO:0000256" key="1">
    <source>
        <dbReference type="SAM" id="Coils"/>
    </source>
</evidence>
<dbReference type="AlphaFoldDB" id="A0A381ZWH0"/>
<reference evidence="2" key="1">
    <citation type="submission" date="2018-05" db="EMBL/GenBank/DDBJ databases">
        <authorList>
            <person name="Lanie J.A."/>
            <person name="Ng W.-L."/>
            <person name="Kazmierczak K.M."/>
            <person name="Andrzejewski T.M."/>
            <person name="Davidsen T.M."/>
            <person name="Wayne K.J."/>
            <person name="Tettelin H."/>
            <person name="Glass J.I."/>
            <person name="Rusch D."/>
            <person name="Podicherti R."/>
            <person name="Tsui H.-C.T."/>
            <person name="Winkler M.E."/>
        </authorList>
    </citation>
    <scope>NUCLEOTIDE SEQUENCE</scope>
</reference>
<name>A0A381ZWH0_9ZZZZ</name>
<gene>
    <name evidence="2" type="ORF">METZ01_LOCUS146444</name>
</gene>
<sequence>MGFTNLWAFSGPFQTLASERAHCTPIEYELIRILQLHNQATFYRLLSCAEYVSKASRGKGRSITLDRKTAVYKGSLCKVGKNGGPVRGGKSLETLSKEKRQFIIVYCTATKPPTNISLRKKLVGNWSLEKLNSRALGGDVLNEFGTFWLAYKEGSILSGRRTKDSSDLAAWLREKYPELRQKLLEPLYDEILKEEERKKWWRMVGDEAGHEGELRYIWVVVPPTSNLKSCPFGFHAKEEFDDETEQRKRLLEEQRKRLLEELIKKAKTSVPEEKRVQIHVFHGGRLNKKKDEFAYTLAVLPHTIPLMMEAIRYSAGLGSEEELNLQILPENFGGGDSSTAEDQFNELKSKYSDMKDVEAKPEYSGKNVGNQSYLEKSEHPYMAYPDAVGLVLNPRQTGADLRSDLDDIVINWDFEQAVNLSNGLLNPVVLNNAKKFYDALRNMDESWIRNPTIMDSIIRKYSKELINNLSIQLFIDYEKDADRRKAPNYQYASNRMIEDKGGIRSWINEIDKRAYRKLFELNMSGLSYSNRRSDGENILAHMDENRRILELKESDIQLDRKNKFRDLAEAASHRLFAFDIIPESDSLDEVADRAFGHDTNRDIRNHLGLRLLKEAYRDGPEVKPKIREYQKKLLDRFRGNRDADYYLEMLVDLSRGTEDPEILDEALEIYEGYYEQNPNYWKMATWMKLGVELSKKNREIPEGIIELISNIPKEVDAKDDVRNNPIVRCWSWGARLCDIRGKTAKRDVFFDALYSRAEGALDLEGQIQPFKDALGLTHACHLIDLEAEGWGRIATGKKIGNEYLDLVLKKSLK</sequence>
<dbReference type="EMBL" id="UINC01022937">
    <property type="protein sequence ID" value="SVA93590.1"/>
    <property type="molecule type" value="Genomic_DNA"/>
</dbReference>